<protein>
    <submittedName>
        <fullName evidence="1">Uncharacterized protein DUF3330</fullName>
    </submittedName>
</protein>
<keyword evidence="4" id="KW-1185">Reference proteome</keyword>
<reference evidence="2" key="1">
    <citation type="submission" date="2016-10" db="EMBL/GenBank/DDBJ databases">
        <authorList>
            <person name="de Groot N.N."/>
        </authorList>
    </citation>
    <scope>NUCLEOTIDE SEQUENCE [LARGE SCALE GENOMIC DNA]</scope>
    <source>
        <strain evidence="2">Nm10</strain>
    </source>
</reference>
<sequence>MIEQEKIVAPEIVSCEVCFKEIPLSEATSVKATDYIVYYCGLECYDKWKKQDAGAESPTDN</sequence>
<name>A0A0S3AN49_9PROT</name>
<evidence type="ECO:0000313" key="6">
    <source>
        <dbReference type="Proteomes" id="UP000244110"/>
    </source>
</evidence>
<evidence type="ECO:0000313" key="4">
    <source>
        <dbReference type="Proteomes" id="UP000182882"/>
    </source>
</evidence>
<dbReference type="EMBL" id="FNLN01000024">
    <property type="protein sequence ID" value="SDU10303.1"/>
    <property type="molecule type" value="Genomic_DNA"/>
</dbReference>
<gene>
    <name evidence="1" type="ORF">C8R28_103427</name>
    <name evidence="2" type="ORF">SAMN05216406_12418</name>
    <name evidence="3" type="ORF">SAMN06297164_3169</name>
</gene>
<reference evidence="4" key="2">
    <citation type="submission" date="2016-10" db="EMBL/GenBank/DDBJ databases">
        <authorList>
            <person name="Varghese N."/>
            <person name="Submissions S."/>
        </authorList>
    </citation>
    <scope>NUCLEOTIDE SEQUENCE [LARGE SCALE GENOMIC DNA]</scope>
    <source>
        <strain evidence="4">Nm10</strain>
    </source>
</reference>
<dbReference type="RefSeq" id="WP_062560168.1">
    <property type="nucleotide sequence ID" value="NZ_CP013341.1"/>
</dbReference>
<proteinExistence type="predicted"/>
<reference evidence="1 6" key="4">
    <citation type="submission" date="2018-04" db="EMBL/GenBank/DDBJ databases">
        <title>Active sludge and wastewater microbial communities from Klosterneuburg, Austria.</title>
        <authorList>
            <person name="Wagner M."/>
        </authorList>
    </citation>
    <scope>NUCLEOTIDE SEQUENCE [LARGE SCALE GENOMIC DNA]</scope>
    <source>
        <strain evidence="1 6">Nm4</strain>
    </source>
</reference>
<evidence type="ECO:0000313" key="5">
    <source>
        <dbReference type="Proteomes" id="UP000219335"/>
    </source>
</evidence>
<dbReference type="AlphaFoldDB" id="A0A0S3AN49"/>
<dbReference type="EMBL" id="QAOL01000034">
    <property type="protein sequence ID" value="PTQ81079.1"/>
    <property type="molecule type" value="Genomic_DNA"/>
</dbReference>
<reference evidence="3 5" key="3">
    <citation type="submission" date="2017-09" db="EMBL/GenBank/DDBJ databases">
        <authorList>
            <person name="Ehlers B."/>
            <person name="Leendertz F.H."/>
        </authorList>
    </citation>
    <scope>NUCLEOTIDE SEQUENCE [LARGE SCALE GENOMIC DNA]</scope>
    <source>
        <strain evidence="3 5">Nm42</strain>
    </source>
</reference>
<dbReference type="Proteomes" id="UP000182882">
    <property type="component" value="Unassembled WGS sequence"/>
</dbReference>
<dbReference type="Pfam" id="PF11809">
    <property type="entry name" value="DUF3330"/>
    <property type="match status" value="1"/>
</dbReference>
<dbReference type="KEGG" id="nur:ATY38_09390"/>
<evidence type="ECO:0000313" key="1">
    <source>
        <dbReference type="EMBL" id="PTQ81079.1"/>
    </source>
</evidence>
<organism evidence="1 6">
    <name type="scientific">Nitrosomonas ureae</name>
    <dbReference type="NCBI Taxonomy" id="44577"/>
    <lineage>
        <taxon>Bacteria</taxon>
        <taxon>Pseudomonadati</taxon>
        <taxon>Pseudomonadota</taxon>
        <taxon>Betaproteobacteria</taxon>
        <taxon>Nitrosomonadales</taxon>
        <taxon>Nitrosomonadaceae</taxon>
        <taxon>Nitrosomonas</taxon>
    </lineage>
</organism>
<evidence type="ECO:0000313" key="3">
    <source>
        <dbReference type="EMBL" id="SOD21085.1"/>
    </source>
</evidence>
<dbReference type="Proteomes" id="UP000244110">
    <property type="component" value="Unassembled WGS sequence"/>
</dbReference>
<dbReference type="Proteomes" id="UP000219335">
    <property type="component" value="Unassembled WGS sequence"/>
</dbReference>
<evidence type="ECO:0000313" key="2">
    <source>
        <dbReference type="EMBL" id="SDU10303.1"/>
    </source>
</evidence>
<dbReference type="InterPro" id="IPR021767">
    <property type="entry name" value="TnpM"/>
</dbReference>
<accession>A0A0S3AN49</accession>
<dbReference type="EMBL" id="OCMU01000002">
    <property type="protein sequence ID" value="SOD21085.1"/>
    <property type="molecule type" value="Genomic_DNA"/>
</dbReference>